<evidence type="ECO:0000313" key="3">
    <source>
        <dbReference type="Proteomes" id="UP000274082"/>
    </source>
</evidence>
<organism evidence="2 3">
    <name type="scientific">Leishmania donovani</name>
    <dbReference type="NCBI Taxonomy" id="5661"/>
    <lineage>
        <taxon>Eukaryota</taxon>
        <taxon>Discoba</taxon>
        <taxon>Euglenozoa</taxon>
        <taxon>Kinetoplastea</taxon>
        <taxon>Metakinetoplastina</taxon>
        <taxon>Trypanosomatida</taxon>
        <taxon>Trypanosomatidae</taxon>
        <taxon>Leishmaniinae</taxon>
        <taxon>Leishmania</taxon>
    </lineage>
</organism>
<accession>A0A3S7X958</accession>
<feature type="transmembrane region" description="Helical" evidence="1">
    <location>
        <begin position="12"/>
        <end position="33"/>
    </location>
</feature>
<keyword evidence="3" id="KW-1185">Reference proteome</keyword>
<keyword evidence="1" id="KW-0812">Transmembrane</keyword>
<dbReference type="EMBL" id="CP029534">
    <property type="protein sequence ID" value="AYU82958.1"/>
    <property type="molecule type" value="Genomic_DNA"/>
</dbReference>
<dbReference type="AlphaFoldDB" id="A0A3S7X958"/>
<reference evidence="2 3" key="1">
    <citation type="journal article" date="2018" name="Sci. Rep.">
        <title>A complete Leishmania donovani reference genome identifies novel genetic variations associated with virulence.</title>
        <authorList>
            <person name="Lypaczewski P."/>
            <person name="Hoshizaki J."/>
            <person name="Zhang W.-W."/>
            <person name="McCall L.-I."/>
            <person name="Torcivia-Rodriguez J."/>
            <person name="Simonyan V."/>
            <person name="Kaur A."/>
            <person name="Dewar K."/>
            <person name="Matlashewski G."/>
        </authorList>
    </citation>
    <scope>NUCLEOTIDE SEQUENCE [LARGE SCALE GENOMIC DNA]</scope>
    <source>
        <strain evidence="2 3">LdCL</strain>
    </source>
</reference>
<dbReference type="OrthoDB" id="239554at2759"/>
<dbReference type="Proteomes" id="UP000274082">
    <property type="component" value="Chromosome 35"/>
</dbReference>
<sequence>MRSKPRHSSRLALHPIGVASVIVFIVVCLAFGYRMGVRNTERGFQPRLVELRALESELKVALRVCKSETQKLIDSERLNNDRVHAMVEAVAALEADQETEENAYRTIEMKRENCTATLAQVRRRMEEPNESVILVRLEVEELKRDIDALQVSIQKITRGEGMRIVMLSQGLQRLRSFYTNWCSRTPGCVELTDSGLIERWGNATADEAIMKEFVERDEEAQRTMANNTFRGLSADTTDIVFQPTLAEEGDALTVSEAPVFFNRSIYDKPLRGMDKAAMSLLPMRVTTAFERFTDYGLCAYRHHNPNFTFQSDFKYLSETMPPQEMQLSEKGKDVVYLHELVASPLLRFCVDCDSAMWAEHYKLACLRDRVQTHYGTHDFWAARSLIQASPSVREAAFRYYKARDWHKKKILAVVHHQTANHDRLQCDELVDRKYGLHYQYLKANYPNITGLRQHVSDDRRAQCSPSLEMVIEYIQKVRGQASYIFDHVYLSMAEDQRSTLESLLSVNDVTQLRPLLLPAYTNAEAEAATPGFTELVDLEIAGRATDILVSPFLSSSRYVTECFLLRNNLAPGDHVWTF</sequence>
<gene>
    <name evidence="2" type="ORF">LdCL_350020800</name>
</gene>
<evidence type="ECO:0000313" key="2">
    <source>
        <dbReference type="EMBL" id="AYU82958.1"/>
    </source>
</evidence>
<name>A0A3S7X958_LEIDO</name>
<proteinExistence type="predicted"/>
<dbReference type="VEuPathDB" id="TriTrypDB:LdCL_350020800"/>
<protein>
    <submittedName>
        <fullName evidence="2">Uncharacterized protein</fullName>
    </submittedName>
</protein>
<keyword evidence="1" id="KW-1133">Transmembrane helix</keyword>
<evidence type="ECO:0000256" key="1">
    <source>
        <dbReference type="SAM" id="Phobius"/>
    </source>
</evidence>
<dbReference type="VEuPathDB" id="TriTrypDB:LDHU3_35.2120"/>
<keyword evidence="1" id="KW-0472">Membrane</keyword>
<dbReference type="VEuPathDB" id="TriTrypDB:LdBPK_351590.1"/>